<dbReference type="GO" id="GO:0016779">
    <property type="term" value="F:nucleotidyltransferase activity"/>
    <property type="evidence" value="ECO:0007669"/>
    <property type="project" value="UniProtKB-KW"/>
</dbReference>
<evidence type="ECO:0000256" key="3">
    <source>
        <dbReference type="ARBA" id="ARBA00022722"/>
    </source>
</evidence>
<evidence type="ECO:0000256" key="5">
    <source>
        <dbReference type="ARBA" id="ARBA00023268"/>
    </source>
</evidence>
<feature type="compositionally biased region" description="Polar residues" evidence="6">
    <location>
        <begin position="31"/>
        <end position="44"/>
    </location>
</feature>
<dbReference type="InterPro" id="IPR050951">
    <property type="entry name" value="Retrovirus_Pol_polyprotein"/>
</dbReference>
<dbReference type="Pfam" id="PF17919">
    <property type="entry name" value="RT_RNaseH_2"/>
    <property type="match status" value="1"/>
</dbReference>
<keyword evidence="3" id="KW-0540">Nuclease</keyword>
<dbReference type="GO" id="GO:0003676">
    <property type="term" value="F:nucleic acid binding"/>
    <property type="evidence" value="ECO:0007669"/>
    <property type="project" value="InterPro"/>
</dbReference>
<organism evidence="8 9">
    <name type="scientific">Gossypium anomalum</name>
    <dbReference type="NCBI Taxonomy" id="47600"/>
    <lineage>
        <taxon>Eukaryota</taxon>
        <taxon>Viridiplantae</taxon>
        <taxon>Streptophyta</taxon>
        <taxon>Embryophyta</taxon>
        <taxon>Tracheophyta</taxon>
        <taxon>Spermatophyta</taxon>
        <taxon>Magnoliopsida</taxon>
        <taxon>eudicotyledons</taxon>
        <taxon>Gunneridae</taxon>
        <taxon>Pentapetalae</taxon>
        <taxon>rosids</taxon>
        <taxon>malvids</taxon>
        <taxon>Malvales</taxon>
        <taxon>Malvaceae</taxon>
        <taxon>Malvoideae</taxon>
        <taxon>Gossypium</taxon>
    </lineage>
</organism>
<reference evidence="8 9" key="1">
    <citation type="journal article" date="2021" name="bioRxiv">
        <title>The Gossypium anomalum genome as a resource for cotton improvement and evolutionary analysis of hybrid incompatibility.</title>
        <authorList>
            <person name="Grover C.E."/>
            <person name="Yuan D."/>
            <person name="Arick M.A."/>
            <person name="Miller E.R."/>
            <person name="Hu G."/>
            <person name="Peterson D.G."/>
            <person name="Wendel J.F."/>
            <person name="Udall J.A."/>
        </authorList>
    </citation>
    <scope>NUCLEOTIDE SEQUENCE [LARGE SCALE GENOMIC DNA]</scope>
    <source>
        <strain evidence="8">JFW-Udall</strain>
        <tissue evidence="8">Leaf</tissue>
    </source>
</reference>
<feature type="region of interest" description="Disordered" evidence="6">
    <location>
        <begin position="29"/>
        <end position="90"/>
    </location>
</feature>
<comment type="caution">
    <text evidence="8">The sequence shown here is derived from an EMBL/GenBank/DDBJ whole genome shotgun (WGS) entry which is preliminary data.</text>
</comment>
<gene>
    <name evidence="8" type="ORF">CXB51_003130</name>
</gene>
<dbReference type="Gene3D" id="2.40.70.10">
    <property type="entry name" value="Acid Proteases"/>
    <property type="match status" value="1"/>
</dbReference>
<feature type="compositionally biased region" description="Basic and acidic residues" evidence="6">
    <location>
        <begin position="890"/>
        <end position="902"/>
    </location>
</feature>
<dbReference type="SUPFAM" id="SSF53098">
    <property type="entry name" value="Ribonuclease H-like"/>
    <property type="match status" value="1"/>
</dbReference>
<keyword evidence="4" id="KW-0378">Hydrolase</keyword>
<dbReference type="Proteomes" id="UP000701853">
    <property type="component" value="Chromosome 2"/>
</dbReference>
<name>A0A8J6D774_9ROSI</name>
<dbReference type="AlphaFoldDB" id="A0A8J6D774"/>
<dbReference type="InterPro" id="IPR043128">
    <property type="entry name" value="Rev_trsase/Diguanyl_cyclase"/>
</dbReference>
<evidence type="ECO:0000256" key="1">
    <source>
        <dbReference type="ARBA" id="ARBA00022679"/>
    </source>
</evidence>
<dbReference type="InterPro" id="IPR021109">
    <property type="entry name" value="Peptidase_aspartic_dom_sf"/>
</dbReference>
<dbReference type="CDD" id="cd00303">
    <property type="entry name" value="retropepsin_like"/>
    <property type="match status" value="1"/>
</dbReference>
<feature type="compositionally biased region" description="Polar residues" evidence="6">
    <location>
        <begin position="56"/>
        <end position="74"/>
    </location>
</feature>
<dbReference type="FunFam" id="3.30.70.270:FF:000020">
    <property type="entry name" value="Transposon Tf2-6 polyprotein-like Protein"/>
    <property type="match status" value="1"/>
</dbReference>
<proteinExistence type="predicted"/>
<evidence type="ECO:0000256" key="6">
    <source>
        <dbReference type="SAM" id="MobiDB-lite"/>
    </source>
</evidence>
<dbReference type="InterPro" id="IPR000477">
    <property type="entry name" value="RT_dom"/>
</dbReference>
<evidence type="ECO:0000313" key="8">
    <source>
        <dbReference type="EMBL" id="KAG8501067.1"/>
    </source>
</evidence>
<evidence type="ECO:0000259" key="7">
    <source>
        <dbReference type="PROSITE" id="PS50994"/>
    </source>
</evidence>
<dbReference type="PROSITE" id="PS50994">
    <property type="entry name" value="INTEGRASE"/>
    <property type="match status" value="1"/>
</dbReference>
<feature type="region of interest" description="Disordered" evidence="6">
    <location>
        <begin position="890"/>
        <end position="976"/>
    </location>
</feature>
<dbReference type="OrthoDB" id="913103at2759"/>
<keyword evidence="2" id="KW-0548">Nucleotidyltransferase</keyword>
<dbReference type="EMBL" id="JAHUZN010000002">
    <property type="protein sequence ID" value="KAG8501067.1"/>
    <property type="molecule type" value="Genomic_DNA"/>
</dbReference>
<dbReference type="GO" id="GO:0015074">
    <property type="term" value="P:DNA integration"/>
    <property type="evidence" value="ECO:0007669"/>
    <property type="project" value="InterPro"/>
</dbReference>
<sequence length="1021" mass="115262">MTEVLALARFYEAKFGDLMKRVPKVVGTKYSPVSTTPQFTSNPKSLPGRPPPLELSLSTMNPNQLRRLTATEAQETPEENREDGDRRETKIDRYETTNDIQLLGSFNALVGCVTPNMIRVKGMVKGREVHILLNRGSTDNFVQNRTGRYLGLPITVATNFRVLVGNGATLQNERCVRNLKVGIQGTKITTDFYVLPLKGTKMVLRVAWMATLGPVTMDFSKLQFKFEQGDGEQVWQGETRTEPLPVCFQSLIRMAETKGVAEHYSLQMMELPPERSFDHAIHLELSSKPVNVRPTDTLLPKSRGRTIARRVRGTQFFSKLDLLSGYHQIRVQVLDVPKTAFKTHEGHYKFLVMSFALTNAPSTFQATMNEVFKSFLRKFVLVFLDDILIYSRSWQELLNHVKLVLTILRECGLVAKTSKCVFGQKKVEYLGHLVTREGLAVDPQKIEAIKTWPQPTGVKEVRSFLGIAGYYRKFIKGFATIAALLSDLLCKETPFNCTDKAQETFEKLKQCLCTLPVLGLPDFTKDFVVETDASRVGIGAVLHQRGKPLVFYSQKKFVIITDQKSLRELNQQTIQTPEQQKWLSKLIGVFEDIRVTSVLDPKLCQLKSALKEKKSEYGDYKEQEGLIVFKGCIVVPNEVALQTLLIREFHDSKIRMKSESLKPVGLLQPLPIPEQVFEDLCLDFIVGLPKSNEKETILVVINCLSKYAHFFSLPKKFDSKTVAKVLIQGVVKLHGIPKLLVSDRDRVFTSEIWTEMARLQGTELCMSSAYHPQTDGQTKALNRCLKMYLRCMTDEDPSKWKQYLPWAKYWYNTAYQSLAGMTPFKALYGRDPPIMIDYLKGASRNDVVNCALQERDEILRKLKKNLMQAQNRMKNQVTPLPLLLNQDEHQEVRSNLEDKVPSEEGGDVTVQDPTDHIDTGSPKQEAKQQENAQGEEEAQTQQKNTKAQTQQKNTQLEYKTQTHPRRGMREKKAPTTLTGFLASVPCVGGGVVAATPGATAAVATPAAVEAKKEEKVEEKAE</sequence>
<accession>A0A8J6D774</accession>
<feature type="compositionally biased region" description="Basic and acidic residues" evidence="6">
    <location>
        <begin position="913"/>
        <end position="928"/>
    </location>
</feature>
<feature type="compositionally biased region" description="Low complexity" evidence="6">
    <location>
        <begin position="939"/>
        <end position="955"/>
    </location>
</feature>
<dbReference type="PANTHER" id="PTHR37984:SF5">
    <property type="entry name" value="PROTEIN NYNRIN-LIKE"/>
    <property type="match status" value="1"/>
</dbReference>
<dbReference type="InterPro" id="IPR012337">
    <property type="entry name" value="RNaseH-like_sf"/>
</dbReference>
<protein>
    <recommendedName>
        <fullName evidence="7">Integrase catalytic domain-containing protein</fullName>
    </recommendedName>
</protein>
<dbReference type="SUPFAM" id="SSF56672">
    <property type="entry name" value="DNA/RNA polymerases"/>
    <property type="match status" value="1"/>
</dbReference>
<keyword evidence="4" id="KW-0255">Endonuclease</keyword>
<feature type="domain" description="Integrase catalytic" evidence="7">
    <location>
        <begin position="667"/>
        <end position="831"/>
    </location>
</feature>
<dbReference type="GO" id="GO:0004519">
    <property type="term" value="F:endonuclease activity"/>
    <property type="evidence" value="ECO:0007669"/>
    <property type="project" value="UniProtKB-KW"/>
</dbReference>
<evidence type="ECO:0000313" key="9">
    <source>
        <dbReference type="Proteomes" id="UP000701853"/>
    </source>
</evidence>
<dbReference type="Gene3D" id="3.10.10.10">
    <property type="entry name" value="HIV Type 1 Reverse Transcriptase, subunit A, domain 1"/>
    <property type="match status" value="1"/>
</dbReference>
<dbReference type="InterPro" id="IPR036397">
    <property type="entry name" value="RNaseH_sf"/>
</dbReference>
<dbReference type="Pfam" id="PF00078">
    <property type="entry name" value="RVT_1"/>
    <property type="match status" value="1"/>
</dbReference>
<dbReference type="CDD" id="cd01647">
    <property type="entry name" value="RT_LTR"/>
    <property type="match status" value="1"/>
</dbReference>
<keyword evidence="5" id="KW-0511">Multifunctional enzyme</keyword>
<keyword evidence="1" id="KW-0808">Transferase</keyword>
<evidence type="ECO:0000256" key="4">
    <source>
        <dbReference type="ARBA" id="ARBA00022759"/>
    </source>
</evidence>
<dbReference type="Gene3D" id="3.30.420.10">
    <property type="entry name" value="Ribonuclease H-like superfamily/Ribonuclease H"/>
    <property type="match status" value="1"/>
</dbReference>
<dbReference type="InterPro" id="IPR043502">
    <property type="entry name" value="DNA/RNA_pol_sf"/>
</dbReference>
<dbReference type="InterPro" id="IPR041577">
    <property type="entry name" value="RT_RNaseH_2"/>
</dbReference>
<keyword evidence="9" id="KW-1185">Reference proteome</keyword>
<dbReference type="InterPro" id="IPR001584">
    <property type="entry name" value="Integrase_cat-core"/>
</dbReference>
<dbReference type="PANTHER" id="PTHR37984">
    <property type="entry name" value="PROTEIN CBG26694"/>
    <property type="match status" value="1"/>
</dbReference>
<dbReference type="Gene3D" id="3.30.70.270">
    <property type="match status" value="2"/>
</dbReference>
<evidence type="ECO:0000256" key="2">
    <source>
        <dbReference type="ARBA" id="ARBA00022695"/>
    </source>
</evidence>